<proteinExistence type="predicted"/>
<keyword evidence="2" id="KW-1185">Reference proteome</keyword>
<evidence type="ECO:0000313" key="1">
    <source>
        <dbReference type="EMBL" id="KAK3065587.1"/>
    </source>
</evidence>
<sequence>MAKTTWYNIGVGLIVALGSFTYGFGFASFATSIGQPGFYAYFNLSIEGPDASYANSILGAVNALFFFGAVIGALSAGPFADRFGRKLALLSAAVMSVIGGALTAGSVHIAMLIVVRILQGSGLGALATLVPIYLAEASTPEKRGMLTGLHGFFLVSGYTVSAWVGFGCHFSTNLTFGWRGPIAFTTIPPLILLIGCIWVPESPRWLLSKGRVDEAWTNLSKLHHDASDPDETSAHEEFYQMKKQIELEQTHPSGYWAILSTPSYRKRALLSCFVQFAANGTGGLVINYYSVIIYTNLGYTGSYPLLFYGIYTLIGALGNLGSLLTVDKTGRRFALMTGFAICLISLILETAMIAVYVTGSQTTNLAGQRVALFAIFLFVFGYGLFIDAASFIYSAEIYPTNIRSRGVALATTTYFIMCITYVTPGAVAIANISWRYFLVFVVMTAITIPIIYFFFPETKGRSLEELADLFGDPVAVHLTTATEAERAEIDMEIKNEHLAEQLEYAGERR</sequence>
<dbReference type="EMBL" id="JAWDJW010006334">
    <property type="protein sequence ID" value="KAK3065587.1"/>
    <property type="molecule type" value="Genomic_DNA"/>
</dbReference>
<organism evidence="1 2">
    <name type="scientific">Coniosporium uncinatum</name>
    <dbReference type="NCBI Taxonomy" id="93489"/>
    <lineage>
        <taxon>Eukaryota</taxon>
        <taxon>Fungi</taxon>
        <taxon>Dikarya</taxon>
        <taxon>Ascomycota</taxon>
        <taxon>Pezizomycotina</taxon>
        <taxon>Dothideomycetes</taxon>
        <taxon>Dothideomycetes incertae sedis</taxon>
        <taxon>Coniosporium</taxon>
    </lineage>
</organism>
<accession>A0ACC3DDT6</accession>
<gene>
    <name evidence="1" type="ORF">LTS18_000064</name>
</gene>
<evidence type="ECO:0000313" key="2">
    <source>
        <dbReference type="Proteomes" id="UP001186974"/>
    </source>
</evidence>
<dbReference type="Proteomes" id="UP001186974">
    <property type="component" value="Unassembled WGS sequence"/>
</dbReference>
<comment type="caution">
    <text evidence="1">The sequence shown here is derived from an EMBL/GenBank/DDBJ whole genome shotgun (WGS) entry which is preliminary data.</text>
</comment>
<protein>
    <submittedName>
        <fullName evidence="1">Uncharacterized protein</fullName>
    </submittedName>
</protein>
<reference evidence="1" key="1">
    <citation type="submission" date="2024-09" db="EMBL/GenBank/DDBJ databases">
        <title>Black Yeasts Isolated from many extreme environments.</title>
        <authorList>
            <person name="Coleine C."/>
            <person name="Stajich J.E."/>
            <person name="Selbmann L."/>
        </authorList>
    </citation>
    <scope>NUCLEOTIDE SEQUENCE</scope>
    <source>
        <strain evidence="1">CCFEE 5737</strain>
    </source>
</reference>
<name>A0ACC3DDT6_9PEZI</name>